<keyword evidence="5" id="KW-0627">Porphyrin biosynthesis</keyword>
<protein>
    <recommendedName>
        <fullName evidence="1">uroporphyrinogen-III C-methyltransferase</fullName>
        <ecNumber evidence="1">2.1.1.107</ecNumber>
    </recommendedName>
</protein>
<dbReference type="InterPro" id="IPR014777">
    <property type="entry name" value="4pyrrole_Mease_sub1"/>
</dbReference>
<dbReference type="InterPro" id="IPR006366">
    <property type="entry name" value="CobA/CysG_C"/>
</dbReference>
<evidence type="ECO:0000256" key="3">
    <source>
        <dbReference type="ARBA" id="ARBA00022679"/>
    </source>
</evidence>
<dbReference type="InterPro" id="IPR003754">
    <property type="entry name" value="4pyrrol_synth_uPrphyn_synth"/>
</dbReference>
<sequence length="491" mass="54700">MVNNKMGKVYIIGAGCGNIDLLTLKGKRCIEEADCVVYDRLIDPKVLKLAKKDAEMIYLGKGNTEGGLIQDEINKTLAKKALEGKIVARVKGGDPFVFGRGGEEIEEIVKYSIPFEIVPGISSSIAVPEYAGIPVTHRGLARSFHVFTGHTMENGQWHDFSTIAKLDGTLVFLMGIKNLDLITGDLIKNGKNSKTPVAIIEKGTSENQRVTVGTLEDIVEKSKKEKIVPPAITIIGDVVNMRETFKWFENQPLSGKRVLVTRDNNQSGEFSEKLRIKGAIVRELPFIKIENAYNFDEKKLKDYSAILFNSPNGVKYFMENIKDIRSLGHLKVGVVGAKTDELLRDYKIIPDFIPEKYMGLELAKEVVNYTEEGDKILFVTSDISPANCEKWTKDYGRNFEKLVAYKTGKDIHSKDEVAKILDEIEYITFLSSSTVEAFDESIQNDLELLKDKKIVSIGPVTTKTLNELGYNVALEAKVYDVDGVIDVIGEE</sequence>
<dbReference type="InterPro" id="IPR036108">
    <property type="entry name" value="4pyrrol_syn_uPrphyn_synt_sf"/>
</dbReference>
<keyword evidence="3 8" id="KW-0808">Transferase</keyword>
<dbReference type="Pfam" id="PF02602">
    <property type="entry name" value="HEM4"/>
    <property type="match status" value="1"/>
</dbReference>
<dbReference type="PANTHER" id="PTHR45790:SF3">
    <property type="entry name" value="S-ADENOSYL-L-METHIONINE-DEPENDENT UROPORPHYRINOGEN III METHYLTRANSFERASE, CHLOROPLASTIC"/>
    <property type="match status" value="1"/>
</dbReference>
<dbReference type="EMBL" id="JAVIKH010000009">
    <property type="protein sequence ID" value="MDX8336417.1"/>
    <property type="molecule type" value="Genomic_DNA"/>
</dbReference>
<keyword evidence="4" id="KW-0949">S-adenosyl-L-methionine</keyword>
<dbReference type="Gene3D" id="3.30.950.10">
    <property type="entry name" value="Methyltransferase, Cobalt-precorrin-4 Transmethylase, Domain 2"/>
    <property type="match status" value="1"/>
</dbReference>
<dbReference type="GO" id="GO:0032259">
    <property type="term" value="P:methylation"/>
    <property type="evidence" value="ECO:0007669"/>
    <property type="project" value="UniProtKB-KW"/>
</dbReference>
<keyword evidence="2 8" id="KW-0489">Methyltransferase</keyword>
<evidence type="ECO:0000313" key="8">
    <source>
        <dbReference type="EMBL" id="MDX8336417.1"/>
    </source>
</evidence>
<name>A0ABU4WA54_9FUSO</name>
<dbReference type="Gene3D" id="3.40.50.10090">
    <property type="match status" value="2"/>
</dbReference>
<dbReference type="NCBIfam" id="NF004790">
    <property type="entry name" value="PRK06136.1"/>
    <property type="match status" value="1"/>
</dbReference>
<evidence type="ECO:0000259" key="6">
    <source>
        <dbReference type="Pfam" id="PF00590"/>
    </source>
</evidence>
<dbReference type="RefSeq" id="WP_320313821.1">
    <property type="nucleotide sequence ID" value="NZ_JAVIKH010000009.1"/>
</dbReference>
<dbReference type="CDD" id="cd11642">
    <property type="entry name" value="SUMT"/>
    <property type="match status" value="1"/>
</dbReference>
<keyword evidence="9" id="KW-1185">Reference proteome</keyword>
<dbReference type="NCBIfam" id="TIGR01469">
    <property type="entry name" value="cobA_cysG_Cterm"/>
    <property type="match status" value="1"/>
</dbReference>
<evidence type="ECO:0000256" key="1">
    <source>
        <dbReference type="ARBA" id="ARBA00012162"/>
    </source>
</evidence>
<gene>
    <name evidence="8" type="primary">cobA</name>
    <name evidence="8" type="ORF">RFV38_07895</name>
</gene>
<evidence type="ECO:0000256" key="4">
    <source>
        <dbReference type="ARBA" id="ARBA00022691"/>
    </source>
</evidence>
<feature type="domain" description="Tetrapyrrole methylase" evidence="6">
    <location>
        <begin position="8"/>
        <end position="218"/>
    </location>
</feature>
<dbReference type="CDD" id="cd06578">
    <property type="entry name" value="HemD"/>
    <property type="match status" value="1"/>
</dbReference>
<dbReference type="SUPFAM" id="SSF53790">
    <property type="entry name" value="Tetrapyrrole methylase"/>
    <property type="match status" value="1"/>
</dbReference>
<dbReference type="InterPro" id="IPR014776">
    <property type="entry name" value="4pyrrole_Mease_sub2"/>
</dbReference>
<evidence type="ECO:0000313" key="9">
    <source>
        <dbReference type="Proteomes" id="UP001279681"/>
    </source>
</evidence>
<evidence type="ECO:0000256" key="5">
    <source>
        <dbReference type="ARBA" id="ARBA00023244"/>
    </source>
</evidence>
<reference evidence="9" key="1">
    <citation type="submission" date="2023-07" db="EMBL/GenBank/DDBJ databases">
        <authorList>
            <person name="Colorado M.A."/>
            <person name="Villamil L.M."/>
            <person name="Melo J.F."/>
            <person name="Rodriguez J.A."/>
            <person name="Ruiz R.Y."/>
        </authorList>
    </citation>
    <scope>NUCLEOTIDE SEQUENCE [LARGE SCALE GENOMIC DNA]</scope>
    <source>
        <strain evidence="9">C33</strain>
    </source>
</reference>
<comment type="caution">
    <text evidence="8">The sequence shown here is derived from an EMBL/GenBank/DDBJ whole genome shotgun (WGS) entry which is preliminary data.</text>
</comment>
<dbReference type="Proteomes" id="UP001279681">
    <property type="component" value="Unassembled WGS sequence"/>
</dbReference>
<feature type="domain" description="Tetrapyrrole biosynthesis uroporphyrinogen III synthase" evidence="7">
    <location>
        <begin position="269"/>
        <end position="485"/>
    </location>
</feature>
<organism evidence="8 9">
    <name type="scientific">Candidatus Cetobacterium colombiensis</name>
    <dbReference type="NCBI Taxonomy" id="3073100"/>
    <lineage>
        <taxon>Bacteria</taxon>
        <taxon>Fusobacteriati</taxon>
        <taxon>Fusobacteriota</taxon>
        <taxon>Fusobacteriia</taxon>
        <taxon>Fusobacteriales</taxon>
        <taxon>Fusobacteriaceae</taxon>
        <taxon>Cetobacterium</taxon>
    </lineage>
</organism>
<dbReference type="GO" id="GO:0004851">
    <property type="term" value="F:uroporphyrin-III C-methyltransferase activity"/>
    <property type="evidence" value="ECO:0007669"/>
    <property type="project" value="UniProtKB-EC"/>
</dbReference>
<dbReference type="InterPro" id="IPR000878">
    <property type="entry name" value="4pyrrol_Mease"/>
</dbReference>
<dbReference type="InterPro" id="IPR035996">
    <property type="entry name" value="4pyrrol_Methylase_sf"/>
</dbReference>
<proteinExistence type="predicted"/>
<dbReference type="Pfam" id="PF00590">
    <property type="entry name" value="TP_methylase"/>
    <property type="match status" value="1"/>
</dbReference>
<evidence type="ECO:0000259" key="7">
    <source>
        <dbReference type="Pfam" id="PF02602"/>
    </source>
</evidence>
<dbReference type="SUPFAM" id="SSF69618">
    <property type="entry name" value="HemD-like"/>
    <property type="match status" value="1"/>
</dbReference>
<dbReference type="Gene3D" id="3.40.1010.10">
    <property type="entry name" value="Cobalt-precorrin-4 Transmethylase, Domain 1"/>
    <property type="match status" value="1"/>
</dbReference>
<accession>A0ABU4WA54</accession>
<dbReference type="PANTHER" id="PTHR45790">
    <property type="entry name" value="SIROHEME SYNTHASE-RELATED"/>
    <property type="match status" value="1"/>
</dbReference>
<dbReference type="EC" id="2.1.1.107" evidence="1"/>
<evidence type="ECO:0000256" key="2">
    <source>
        <dbReference type="ARBA" id="ARBA00022603"/>
    </source>
</evidence>
<dbReference type="InterPro" id="IPR050161">
    <property type="entry name" value="Siro_Cobalamin_biosynth"/>
</dbReference>